<accession>A0A8T3CAP5</accession>
<dbReference type="SMR" id="A0A8T3CAP5"/>
<proteinExistence type="inferred from homology"/>
<evidence type="ECO:0000256" key="1">
    <source>
        <dbReference type="ARBA" id="ARBA00038362"/>
    </source>
</evidence>
<dbReference type="CDD" id="cd07067">
    <property type="entry name" value="HP_PGM_like"/>
    <property type="match status" value="1"/>
</dbReference>
<reference evidence="3" key="1">
    <citation type="journal article" date="2022" name="Front. Genet.">
        <title>Chromosome-Scale Assembly of the Dendrobium nobile Genome Provides Insights Into the Molecular Mechanism of the Biosynthesis of the Medicinal Active Ingredient of Dendrobium.</title>
        <authorList>
            <person name="Xu Q."/>
            <person name="Niu S.-C."/>
            <person name="Li K.-L."/>
            <person name="Zheng P.-J."/>
            <person name="Zhang X.-J."/>
            <person name="Jia Y."/>
            <person name="Liu Y."/>
            <person name="Niu Y.-X."/>
            <person name="Yu L.-H."/>
            <person name="Chen D.-F."/>
            <person name="Zhang G.-Q."/>
        </authorList>
    </citation>
    <scope>NUCLEOTIDE SEQUENCE</scope>
    <source>
        <tissue evidence="3">Leaf</tissue>
    </source>
</reference>
<comment type="function">
    <text evidence="2">May play a role in carbohydrates metabolism.</text>
</comment>
<evidence type="ECO:0000313" key="3">
    <source>
        <dbReference type="EMBL" id="KAI0528822.1"/>
    </source>
</evidence>
<evidence type="ECO:0000256" key="2">
    <source>
        <dbReference type="ARBA" id="ARBA00059109"/>
    </source>
</evidence>
<organism evidence="3 4">
    <name type="scientific">Dendrobium nobile</name>
    <name type="common">Orchid</name>
    <dbReference type="NCBI Taxonomy" id="94219"/>
    <lineage>
        <taxon>Eukaryota</taxon>
        <taxon>Viridiplantae</taxon>
        <taxon>Streptophyta</taxon>
        <taxon>Embryophyta</taxon>
        <taxon>Tracheophyta</taxon>
        <taxon>Spermatophyta</taxon>
        <taxon>Magnoliopsida</taxon>
        <taxon>Liliopsida</taxon>
        <taxon>Asparagales</taxon>
        <taxon>Orchidaceae</taxon>
        <taxon>Epidendroideae</taxon>
        <taxon>Malaxideae</taxon>
        <taxon>Dendrobiinae</taxon>
        <taxon>Dendrobium</taxon>
    </lineage>
</organism>
<dbReference type="PANTHER" id="PTHR48100">
    <property type="entry name" value="BROAD-SPECIFICITY PHOSPHATASE YOR283W-RELATED"/>
    <property type="match status" value="1"/>
</dbReference>
<dbReference type="Gene3D" id="3.40.50.1240">
    <property type="entry name" value="Phosphoglycerate mutase-like"/>
    <property type="match status" value="1"/>
</dbReference>
<protein>
    <recommendedName>
        <fullName evidence="5">Phosphoglycerate mutase-like protein 1</fullName>
    </recommendedName>
</protein>
<comment type="caution">
    <text evidence="3">The sequence shown here is derived from an EMBL/GenBank/DDBJ whole genome shotgun (WGS) entry which is preliminary data.</text>
</comment>
<dbReference type="InterPro" id="IPR029033">
    <property type="entry name" value="His_PPase_superfam"/>
</dbReference>
<dbReference type="GO" id="GO:0005737">
    <property type="term" value="C:cytoplasm"/>
    <property type="evidence" value="ECO:0007669"/>
    <property type="project" value="TreeGrafter"/>
</dbReference>
<keyword evidence="4" id="KW-1185">Reference proteome</keyword>
<dbReference type="InterPro" id="IPR013078">
    <property type="entry name" value="His_Pase_superF_clade-1"/>
</dbReference>
<sequence>MRLLTTPFGSIFCDTKTAKSIAASRNKKSSKSSIHRYQACVSAPYSSSSPARAATFSRNARCCSSFPTVFSDMDGSPSPSLLPLQRCKILHLVRHAQGIHNVEGEKNHNAYLSPELFDAHLTPLGWDQVDNLRRHVIACGLSKKIDLVITSPLLRTMQTAVGVFGGEAFVDGVKGKPLMVENAGNSGRRAISSLDGLPFIAVEACREHLGVHPCDRRRTIREYQTLFPAVDFSLIESNEDTLWEPNVREPNEEVAIRGMKFINWLLTRRETEIAVITHSGFLYHTLNKFGKDFHPLIKDEICKHFGNCELRSMVIIDKSLLGFGSDRTNFPGRIPRGLDLPSDIAHDKHTNATGDH</sequence>
<dbReference type="OrthoDB" id="496981at2759"/>
<dbReference type="SMART" id="SM00855">
    <property type="entry name" value="PGAM"/>
    <property type="match status" value="1"/>
</dbReference>
<dbReference type="AlphaFoldDB" id="A0A8T3CAP5"/>
<dbReference type="Proteomes" id="UP000829196">
    <property type="component" value="Unassembled WGS sequence"/>
</dbReference>
<dbReference type="EMBL" id="JAGYWB010000002">
    <property type="protein sequence ID" value="KAI0528822.1"/>
    <property type="molecule type" value="Genomic_DNA"/>
</dbReference>
<dbReference type="InterPro" id="IPR050275">
    <property type="entry name" value="PGM_Phosphatase"/>
</dbReference>
<comment type="similarity">
    <text evidence="1">Belongs to the phosphoglycerate mutase family.</text>
</comment>
<dbReference type="FunFam" id="3.40.50.1240:FF:000066">
    <property type="entry name" value="Phosphoglycerate mutase-like protein 1"/>
    <property type="match status" value="1"/>
</dbReference>
<gene>
    <name evidence="3" type="ORF">KFK09_001365</name>
</gene>
<dbReference type="PANTHER" id="PTHR48100:SF1">
    <property type="entry name" value="HISTIDINE PHOSPHATASE FAMILY PROTEIN-RELATED"/>
    <property type="match status" value="1"/>
</dbReference>
<name>A0A8T3CAP5_DENNO</name>
<dbReference type="SUPFAM" id="SSF53254">
    <property type="entry name" value="Phosphoglycerate mutase-like"/>
    <property type="match status" value="1"/>
</dbReference>
<dbReference type="GO" id="GO:0016791">
    <property type="term" value="F:phosphatase activity"/>
    <property type="evidence" value="ECO:0007669"/>
    <property type="project" value="TreeGrafter"/>
</dbReference>
<evidence type="ECO:0000313" key="4">
    <source>
        <dbReference type="Proteomes" id="UP000829196"/>
    </source>
</evidence>
<evidence type="ECO:0008006" key="5">
    <source>
        <dbReference type="Google" id="ProtNLM"/>
    </source>
</evidence>